<organism evidence="2 3">
    <name type="scientific">Hymenoscyphus fraxineus</name>
    <dbReference type="NCBI Taxonomy" id="746836"/>
    <lineage>
        <taxon>Eukaryota</taxon>
        <taxon>Fungi</taxon>
        <taxon>Dikarya</taxon>
        <taxon>Ascomycota</taxon>
        <taxon>Pezizomycotina</taxon>
        <taxon>Leotiomycetes</taxon>
        <taxon>Helotiales</taxon>
        <taxon>Helotiaceae</taxon>
        <taxon>Hymenoscyphus</taxon>
    </lineage>
</organism>
<evidence type="ECO:0000313" key="3">
    <source>
        <dbReference type="Proteomes" id="UP000696280"/>
    </source>
</evidence>
<proteinExistence type="predicted"/>
<evidence type="ECO:0000313" key="2">
    <source>
        <dbReference type="EMBL" id="CAG8956208.1"/>
    </source>
</evidence>
<gene>
    <name evidence="2" type="ORF">HYFRA_00003588</name>
</gene>
<feature type="transmembrane region" description="Helical" evidence="1">
    <location>
        <begin position="77"/>
        <end position="99"/>
    </location>
</feature>
<keyword evidence="1" id="KW-0472">Membrane</keyword>
<dbReference type="AlphaFoldDB" id="A0A9N9L0T5"/>
<dbReference type="OrthoDB" id="2989864at2759"/>
<feature type="transmembrane region" description="Helical" evidence="1">
    <location>
        <begin position="106"/>
        <end position="126"/>
    </location>
</feature>
<keyword evidence="1" id="KW-1133">Transmembrane helix</keyword>
<comment type="caution">
    <text evidence="2">The sequence shown here is derived from an EMBL/GenBank/DDBJ whole genome shotgun (WGS) entry which is preliminary data.</text>
</comment>
<sequence length="136" mass="14414">MFQSPSLNHFLPLLIATSFTLGGLILLFNVCSAMSAFGLPSYLSESPEAQVVFRIYGARATTIGIAIFWLYGKGYFYAIDVLLAVSGIAAFLDGGICWSEGIVGTAVWRTLAGVVVGGWGFLGLTAREAPRKDIGG</sequence>
<reference evidence="2" key="1">
    <citation type="submission" date="2021-07" db="EMBL/GenBank/DDBJ databases">
        <authorList>
            <person name="Durling M."/>
        </authorList>
    </citation>
    <scope>NUCLEOTIDE SEQUENCE</scope>
</reference>
<name>A0A9N9L0T5_9HELO</name>
<dbReference type="EMBL" id="CAJVRL010000070">
    <property type="protein sequence ID" value="CAG8956208.1"/>
    <property type="molecule type" value="Genomic_DNA"/>
</dbReference>
<dbReference type="Proteomes" id="UP000696280">
    <property type="component" value="Unassembled WGS sequence"/>
</dbReference>
<dbReference type="Pfam" id="PF14087">
    <property type="entry name" value="DUF4267"/>
    <property type="match status" value="1"/>
</dbReference>
<feature type="transmembrane region" description="Helical" evidence="1">
    <location>
        <begin position="12"/>
        <end position="39"/>
    </location>
</feature>
<accession>A0A9N9L0T5</accession>
<protein>
    <submittedName>
        <fullName evidence="2">Uncharacterized protein</fullName>
    </submittedName>
</protein>
<dbReference type="InterPro" id="IPR025363">
    <property type="entry name" value="DUF4267"/>
</dbReference>
<keyword evidence="3" id="KW-1185">Reference proteome</keyword>
<keyword evidence="1" id="KW-0812">Transmembrane</keyword>
<evidence type="ECO:0000256" key="1">
    <source>
        <dbReference type="SAM" id="Phobius"/>
    </source>
</evidence>